<dbReference type="PANTHER" id="PTHR43284:SF1">
    <property type="entry name" value="ASPARAGINE SYNTHETASE"/>
    <property type="match status" value="1"/>
</dbReference>
<comment type="similarity">
    <text evidence="2">Belongs to the asparagine synthetase family.</text>
</comment>
<dbReference type="InterPro" id="IPR017932">
    <property type="entry name" value="GATase_2_dom"/>
</dbReference>
<dbReference type="GO" id="GO:0006529">
    <property type="term" value="P:asparagine biosynthetic process"/>
    <property type="evidence" value="ECO:0007669"/>
    <property type="project" value="UniProtKB-KW"/>
</dbReference>
<keyword evidence="4 9" id="KW-0547">Nucleotide-binding</keyword>
<evidence type="ECO:0000256" key="4">
    <source>
        <dbReference type="ARBA" id="ARBA00022741"/>
    </source>
</evidence>
<dbReference type="Gene3D" id="3.40.50.620">
    <property type="entry name" value="HUPs"/>
    <property type="match status" value="1"/>
</dbReference>
<dbReference type="InterPro" id="IPR033738">
    <property type="entry name" value="AsnB_N"/>
</dbReference>
<dbReference type="AlphaFoldDB" id="A0A6P2DI38"/>
<evidence type="ECO:0000256" key="8">
    <source>
        <dbReference type="PIRSR" id="PIRSR001589-1"/>
    </source>
</evidence>
<comment type="pathway">
    <text evidence="1">Amino-acid biosynthesis; L-asparagine biosynthesis; L-asparagine from L-aspartate (L-Gln route): step 1/1.</text>
</comment>
<evidence type="ECO:0000256" key="7">
    <source>
        <dbReference type="ARBA" id="ARBA00048741"/>
    </source>
</evidence>
<gene>
    <name evidence="12" type="ORF">SOIL9_75980</name>
</gene>
<dbReference type="Gene3D" id="3.60.20.10">
    <property type="entry name" value="Glutamine Phosphoribosylpyrophosphate, subunit 1, domain 1"/>
    <property type="match status" value="1"/>
</dbReference>
<dbReference type="EC" id="6.3.5.4" evidence="3"/>
<dbReference type="InterPro" id="IPR051786">
    <property type="entry name" value="ASN_synthetase/amidase"/>
</dbReference>
<dbReference type="Pfam" id="PF00733">
    <property type="entry name" value="Asn_synthase"/>
    <property type="match status" value="1"/>
</dbReference>
<protein>
    <recommendedName>
        <fullName evidence="3">asparagine synthase (glutamine-hydrolyzing)</fullName>
        <ecNumber evidence="3">6.3.5.4</ecNumber>
    </recommendedName>
</protein>
<dbReference type="SUPFAM" id="SSF52402">
    <property type="entry name" value="Adenine nucleotide alpha hydrolases-like"/>
    <property type="match status" value="1"/>
</dbReference>
<feature type="binding site" evidence="9">
    <location>
        <position position="100"/>
    </location>
    <ligand>
        <name>L-glutamine</name>
        <dbReference type="ChEBI" id="CHEBI:58359"/>
    </ligand>
</feature>
<evidence type="ECO:0000256" key="9">
    <source>
        <dbReference type="PIRSR" id="PIRSR001589-2"/>
    </source>
</evidence>
<keyword evidence="13" id="KW-1185">Reference proteome</keyword>
<evidence type="ECO:0000256" key="1">
    <source>
        <dbReference type="ARBA" id="ARBA00005187"/>
    </source>
</evidence>
<dbReference type="CDD" id="cd00712">
    <property type="entry name" value="AsnB"/>
    <property type="match status" value="1"/>
</dbReference>
<evidence type="ECO:0000256" key="6">
    <source>
        <dbReference type="ARBA" id="ARBA00022962"/>
    </source>
</evidence>
<feature type="active site" description="For GATase activity" evidence="8">
    <location>
        <position position="2"/>
    </location>
</feature>
<name>A0A6P2DI38_9BACT</name>
<dbReference type="CDD" id="cd01991">
    <property type="entry name" value="Asn_synthase_B_C"/>
    <property type="match status" value="1"/>
</dbReference>
<dbReference type="GO" id="GO:0005524">
    <property type="term" value="F:ATP binding"/>
    <property type="evidence" value="ECO:0007669"/>
    <property type="project" value="UniProtKB-KW"/>
</dbReference>
<keyword evidence="8" id="KW-0061">Asparagine biosynthesis</keyword>
<feature type="domain" description="Glutamine amidotransferase type-2" evidence="11">
    <location>
        <begin position="2"/>
        <end position="217"/>
    </location>
</feature>
<keyword evidence="5 9" id="KW-0067">ATP-binding</keyword>
<dbReference type="SUPFAM" id="SSF56235">
    <property type="entry name" value="N-terminal nucleophile aminohydrolases (Ntn hydrolases)"/>
    <property type="match status" value="1"/>
</dbReference>
<dbReference type="Pfam" id="PF13537">
    <property type="entry name" value="GATase_7"/>
    <property type="match status" value="1"/>
</dbReference>
<proteinExistence type="inferred from homology"/>
<evidence type="ECO:0000313" key="13">
    <source>
        <dbReference type="Proteomes" id="UP000464178"/>
    </source>
</evidence>
<evidence type="ECO:0000256" key="2">
    <source>
        <dbReference type="ARBA" id="ARBA00005752"/>
    </source>
</evidence>
<evidence type="ECO:0000256" key="5">
    <source>
        <dbReference type="ARBA" id="ARBA00022840"/>
    </source>
</evidence>
<evidence type="ECO:0000256" key="3">
    <source>
        <dbReference type="ARBA" id="ARBA00012737"/>
    </source>
</evidence>
<organism evidence="12 13">
    <name type="scientific">Gemmata massiliana</name>
    <dbReference type="NCBI Taxonomy" id="1210884"/>
    <lineage>
        <taxon>Bacteria</taxon>
        <taxon>Pseudomonadati</taxon>
        <taxon>Planctomycetota</taxon>
        <taxon>Planctomycetia</taxon>
        <taxon>Gemmatales</taxon>
        <taxon>Gemmataceae</taxon>
        <taxon>Gemmata</taxon>
    </lineage>
</organism>
<keyword evidence="6 8" id="KW-0315">Glutamine amidotransferase</keyword>
<dbReference type="InterPro" id="IPR014729">
    <property type="entry name" value="Rossmann-like_a/b/a_fold"/>
</dbReference>
<feature type="site" description="Important for beta-aspartyl-AMP intermediate formation" evidence="10">
    <location>
        <position position="378"/>
    </location>
</feature>
<evidence type="ECO:0000256" key="10">
    <source>
        <dbReference type="PIRSR" id="PIRSR001589-3"/>
    </source>
</evidence>
<accession>A0A6P2DI38</accession>
<reference evidence="12 13" key="1">
    <citation type="submission" date="2019-05" db="EMBL/GenBank/DDBJ databases">
        <authorList>
            <consortium name="Science for Life Laboratories"/>
        </authorList>
    </citation>
    <scope>NUCLEOTIDE SEQUENCE [LARGE SCALE GENOMIC DNA]</scope>
    <source>
        <strain evidence="12">Soil9</strain>
    </source>
</reference>
<keyword evidence="8" id="KW-0028">Amino-acid biosynthesis</keyword>
<sequence>MCGIAGMFDLSGQRPAPAGVVHAMARAIYHRGPDEDGYLERPGLHIANRRLSIVGLADGQQPIANEDKSVWTVFNGEFFDYKEKRAALESKGHVFRTHTDTELIPHSWEDHGADLLQHLRGQFAICVWDSRTNEVLLARDRSGICPLFYTVIKHDGSDWLLFSSEMKGLLASGLVERRADLQGLNHIFTFMAMPGPTTVFQGIKCLAPGRYLHFKLGQTTVEQATTQKTYWQITYPDRGHEDYGTDEKKLVDGFEEVLFKAVQRRVWADVPVVSYLSGGVDSSLVVAMANKVMGRPIPTFTISVTDKKLNEKSEALQVAKHLGCDPVVVDCGHDELRAGYPELIAAAEFPVIDTSCLGLLHLARSVHQQGYKVALTGEGADEWLAGYSWFKIRKLVGWMDKIPGLPLGFAVRQLFQMANGQPRFPYTSYRNTMRHMGGSNGWLDVYGLVSTNKLRFFTGAARDTLLARSPLEDLEISPDLYRWHPFNRQMYFGGRVMLPGHLLASKGDRIAMHSSVETRYAFLDEDVIAYMAKIHPRWKLRGVMNDKYIERKVAERWLPKEIAWRRKKMFRAPMDSWADTGGAGRGPDARPGESWIDQVLSPESIRKAGYFDPNAVESARQKLAKPGGGFARTSVEMGLTGVLATQLWHHLYLDGQLCSLESKVAKP</sequence>
<comment type="catalytic activity">
    <reaction evidence="7">
        <text>L-aspartate + L-glutamine + ATP + H2O = L-asparagine + L-glutamate + AMP + diphosphate + H(+)</text>
        <dbReference type="Rhea" id="RHEA:12228"/>
        <dbReference type="ChEBI" id="CHEBI:15377"/>
        <dbReference type="ChEBI" id="CHEBI:15378"/>
        <dbReference type="ChEBI" id="CHEBI:29985"/>
        <dbReference type="ChEBI" id="CHEBI:29991"/>
        <dbReference type="ChEBI" id="CHEBI:30616"/>
        <dbReference type="ChEBI" id="CHEBI:33019"/>
        <dbReference type="ChEBI" id="CHEBI:58048"/>
        <dbReference type="ChEBI" id="CHEBI:58359"/>
        <dbReference type="ChEBI" id="CHEBI:456215"/>
        <dbReference type="EC" id="6.3.5.4"/>
    </reaction>
</comment>
<dbReference type="InterPro" id="IPR001962">
    <property type="entry name" value="Asn_synthase"/>
</dbReference>
<dbReference type="InterPro" id="IPR006426">
    <property type="entry name" value="Asn_synth_AEB"/>
</dbReference>
<dbReference type="GO" id="GO:0004066">
    <property type="term" value="F:asparagine synthase (glutamine-hydrolyzing) activity"/>
    <property type="evidence" value="ECO:0007669"/>
    <property type="project" value="UniProtKB-EC"/>
</dbReference>
<dbReference type="KEGG" id="gms:SOIL9_75980"/>
<dbReference type="NCBIfam" id="TIGR01536">
    <property type="entry name" value="asn_synth_AEB"/>
    <property type="match status" value="1"/>
</dbReference>
<dbReference type="EMBL" id="LR593886">
    <property type="protein sequence ID" value="VTS02193.1"/>
    <property type="molecule type" value="Genomic_DNA"/>
</dbReference>
<dbReference type="PROSITE" id="PS51278">
    <property type="entry name" value="GATASE_TYPE_2"/>
    <property type="match status" value="1"/>
</dbReference>
<dbReference type="InterPro" id="IPR029055">
    <property type="entry name" value="Ntn_hydrolases_N"/>
</dbReference>
<dbReference type="Proteomes" id="UP000464178">
    <property type="component" value="Chromosome"/>
</dbReference>
<dbReference type="RefSeq" id="WP_162672672.1">
    <property type="nucleotide sequence ID" value="NZ_LR593886.1"/>
</dbReference>
<dbReference type="PIRSF" id="PIRSF001589">
    <property type="entry name" value="Asn_synthetase_glu-h"/>
    <property type="match status" value="1"/>
</dbReference>
<evidence type="ECO:0000259" key="11">
    <source>
        <dbReference type="PROSITE" id="PS51278"/>
    </source>
</evidence>
<evidence type="ECO:0000313" key="12">
    <source>
        <dbReference type="EMBL" id="VTS02193.1"/>
    </source>
</evidence>
<feature type="binding site" evidence="9">
    <location>
        <position position="302"/>
    </location>
    <ligand>
        <name>ATP</name>
        <dbReference type="ChEBI" id="CHEBI:30616"/>
    </ligand>
</feature>
<dbReference type="PANTHER" id="PTHR43284">
    <property type="entry name" value="ASPARAGINE SYNTHETASE (GLUTAMINE-HYDROLYZING)"/>
    <property type="match status" value="1"/>
</dbReference>